<reference evidence="8" key="2">
    <citation type="submission" date="2025-09" db="UniProtKB">
        <authorList>
            <consortium name="Ensembl"/>
        </authorList>
    </citation>
    <scope>IDENTIFICATION</scope>
</reference>
<evidence type="ECO:0000313" key="9">
    <source>
        <dbReference type="Proteomes" id="UP000265000"/>
    </source>
</evidence>
<keyword evidence="5" id="KW-0175">Coiled coil</keyword>
<comment type="subcellular location">
    <subcellularLocation>
        <location evidence="1">Membrane</location>
    </subcellularLocation>
</comment>
<dbReference type="GO" id="GO:0012505">
    <property type="term" value="C:endomembrane system"/>
    <property type="evidence" value="ECO:0007669"/>
    <property type="project" value="TreeGrafter"/>
</dbReference>
<dbReference type="STRING" id="8078.ENSFHEP00000023345"/>
<evidence type="ECO:0000256" key="1">
    <source>
        <dbReference type="ARBA" id="ARBA00004370"/>
    </source>
</evidence>
<dbReference type="AlphaFoldDB" id="A0A3Q2U1D6"/>
<dbReference type="PANTHER" id="PTHR17613:SF11">
    <property type="entry name" value="TRANSMEMBRANE AND COILED-COIL DOMAINS PROTEIN 1"/>
    <property type="match status" value="1"/>
</dbReference>
<dbReference type="GO" id="GO:0016020">
    <property type="term" value="C:membrane"/>
    <property type="evidence" value="ECO:0007669"/>
    <property type="project" value="UniProtKB-SubCell"/>
</dbReference>
<dbReference type="PANTHER" id="PTHR17613">
    <property type="entry name" value="CEREBRAL PROTEIN-11-RELATED"/>
    <property type="match status" value="1"/>
</dbReference>
<dbReference type="InterPro" id="IPR019394">
    <property type="entry name" value="TEX28/TMCC"/>
</dbReference>
<proteinExistence type="inferred from homology"/>
<dbReference type="Ensembl" id="ENSFHET00000010572.1">
    <property type="protein sequence ID" value="ENSFHEP00000023345.1"/>
    <property type="gene ID" value="ENSFHEG00000004299.1"/>
</dbReference>
<feature type="transmembrane region" description="Helical" evidence="7">
    <location>
        <begin position="238"/>
        <end position="255"/>
    </location>
</feature>
<dbReference type="Proteomes" id="UP000265000">
    <property type="component" value="Unplaced"/>
</dbReference>
<keyword evidence="4 7" id="KW-1133">Transmembrane helix</keyword>
<comment type="similarity">
    <text evidence="2">Belongs to the TEX28 family.</text>
</comment>
<feature type="transmembrane region" description="Helical" evidence="7">
    <location>
        <begin position="210"/>
        <end position="232"/>
    </location>
</feature>
<dbReference type="Pfam" id="PF10267">
    <property type="entry name" value="Tmemb_cc2"/>
    <property type="match status" value="1"/>
</dbReference>
<organism evidence="8 9">
    <name type="scientific">Fundulus heteroclitus</name>
    <name type="common">Killifish</name>
    <name type="synonym">Mummichog</name>
    <dbReference type="NCBI Taxonomy" id="8078"/>
    <lineage>
        <taxon>Eukaryota</taxon>
        <taxon>Metazoa</taxon>
        <taxon>Chordata</taxon>
        <taxon>Craniata</taxon>
        <taxon>Vertebrata</taxon>
        <taxon>Euteleostomi</taxon>
        <taxon>Actinopterygii</taxon>
        <taxon>Neopterygii</taxon>
        <taxon>Teleostei</taxon>
        <taxon>Neoteleostei</taxon>
        <taxon>Acanthomorphata</taxon>
        <taxon>Ovalentaria</taxon>
        <taxon>Atherinomorphae</taxon>
        <taxon>Cyprinodontiformes</taxon>
        <taxon>Fundulidae</taxon>
        <taxon>Fundulus</taxon>
    </lineage>
</organism>
<sequence length="268" mass="30566">MPRVSKTGTLLSLFRSRKSSRGSAASMNAAYENLEDEDTGRRFSPQLHDREELMPVEICSRDNASSGAAEGTASSKDCNAEDEARALHDTLLQFQEFRETQIHLERCLQTLKTSYYQDHSVIMHALEEEISRKDDLTKELADFIELYQNETLSLREELGSTKEMIEYRVQEVTKDFHEALAALQNRVLELEKQPQQMEVQRPQETMLGRVLRFPLVIWSGFLTVVSTPGHFLMSLKPSGPILFAVLSAVILPVILNDRFARCNFFSPH</sequence>
<evidence type="ECO:0000256" key="3">
    <source>
        <dbReference type="ARBA" id="ARBA00022692"/>
    </source>
</evidence>
<protein>
    <submittedName>
        <fullName evidence="8">Transmembrane and coiled-coil domains protein 1-like</fullName>
    </submittedName>
</protein>
<evidence type="ECO:0000256" key="6">
    <source>
        <dbReference type="ARBA" id="ARBA00023136"/>
    </source>
</evidence>
<evidence type="ECO:0000256" key="7">
    <source>
        <dbReference type="SAM" id="Phobius"/>
    </source>
</evidence>
<reference evidence="8" key="1">
    <citation type="submission" date="2025-08" db="UniProtKB">
        <authorList>
            <consortium name="Ensembl"/>
        </authorList>
    </citation>
    <scope>IDENTIFICATION</scope>
</reference>
<keyword evidence="9" id="KW-1185">Reference proteome</keyword>
<evidence type="ECO:0000256" key="5">
    <source>
        <dbReference type="ARBA" id="ARBA00023054"/>
    </source>
</evidence>
<evidence type="ECO:0000256" key="2">
    <source>
        <dbReference type="ARBA" id="ARBA00008108"/>
    </source>
</evidence>
<dbReference type="GeneTree" id="ENSGT00940000182392"/>
<accession>A0A3Q2U1D6</accession>
<name>A0A3Q2U1D6_FUNHE</name>
<evidence type="ECO:0000313" key="8">
    <source>
        <dbReference type="Ensembl" id="ENSFHEP00000023345.1"/>
    </source>
</evidence>
<evidence type="ECO:0000256" key="4">
    <source>
        <dbReference type="ARBA" id="ARBA00022989"/>
    </source>
</evidence>
<keyword evidence="3 7" id="KW-0812">Transmembrane</keyword>
<keyword evidence="6 7" id="KW-0472">Membrane</keyword>